<feature type="transmembrane region" description="Helical" evidence="8">
    <location>
        <begin position="33"/>
        <end position="55"/>
    </location>
</feature>
<dbReference type="PANTHER" id="PTHR43357">
    <property type="entry name" value="INNER MEMBRANE ABC TRANSPORTER PERMEASE PROTEIN YDCV"/>
    <property type="match status" value="1"/>
</dbReference>
<reference evidence="10 11" key="1">
    <citation type="submission" date="2024-09" db="EMBL/GenBank/DDBJ databases">
        <authorList>
            <person name="Sun Q."/>
            <person name="Mori K."/>
        </authorList>
    </citation>
    <scope>NUCLEOTIDE SEQUENCE [LARGE SCALE GENOMIC DNA]</scope>
    <source>
        <strain evidence="10 11">CCM 7468</strain>
    </source>
</reference>
<evidence type="ECO:0000256" key="2">
    <source>
        <dbReference type="ARBA" id="ARBA00022448"/>
    </source>
</evidence>
<evidence type="ECO:0000313" key="11">
    <source>
        <dbReference type="Proteomes" id="UP001589789"/>
    </source>
</evidence>
<dbReference type="Gene3D" id="1.10.3720.10">
    <property type="entry name" value="MetI-like"/>
    <property type="match status" value="1"/>
</dbReference>
<comment type="subcellular location">
    <subcellularLocation>
        <location evidence="1">Cell inner membrane</location>
        <topology evidence="1">Multi-pass membrane protein</topology>
    </subcellularLocation>
</comment>
<evidence type="ECO:0000313" key="10">
    <source>
        <dbReference type="EMBL" id="MFC0387388.1"/>
    </source>
</evidence>
<dbReference type="InterPro" id="IPR035906">
    <property type="entry name" value="MetI-like_sf"/>
</dbReference>
<comment type="caution">
    <text evidence="10">The sequence shown here is derived from an EMBL/GenBank/DDBJ whole genome shotgun (WGS) entry which is preliminary data.</text>
</comment>
<feature type="transmembrane region" description="Helical" evidence="8">
    <location>
        <begin position="67"/>
        <end position="90"/>
    </location>
</feature>
<evidence type="ECO:0000256" key="7">
    <source>
        <dbReference type="ARBA" id="ARBA00023136"/>
    </source>
</evidence>
<gene>
    <name evidence="10" type="ORF">ACFFIC_17815</name>
</gene>
<evidence type="ECO:0000256" key="3">
    <source>
        <dbReference type="ARBA" id="ARBA00022475"/>
    </source>
</evidence>
<keyword evidence="6 8" id="KW-1133">Transmembrane helix</keyword>
<evidence type="ECO:0000256" key="1">
    <source>
        <dbReference type="ARBA" id="ARBA00004429"/>
    </source>
</evidence>
<dbReference type="PROSITE" id="PS50928">
    <property type="entry name" value="ABC_TM1"/>
    <property type="match status" value="1"/>
</dbReference>
<name>A0ABV6IXN9_9PROT</name>
<dbReference type="SUPFAM" id="SSF161098">
    <property type="entry name" value="MetI-like"/>
    <property type="match status" value="1"/>
</dbReference>
<sequence length="210" mass="20564">MRRLAAAALLLALLAPLPALLLAGGTGEGTPLLPRLLAAAVAALAATALGGAAGMGLHARFRGRGAAFALVALPLLLPPVLPGAALLLAGERTETGGLPGTVLWHVLLGAPLVAGLVMAALGRIDPALFRAAQACGATPDLAARRILRPRLLPALAAGAALSFALSVGEGTVAAMLEAGAPVTAAPILSVLVVLGMLLLALLARPKSGTA</sequence>
<evidence type="ECO:0000256" key="5">
    <source>
        <dbReference type="ARBA" id="ARBA00022692"/>
    </source>
</evidence>
<keyword evidence="7 8" id="KW-0472">Membrane</keyword>
<dbReference type="RefSeq" id="WP_377052776.1">
    <property type="nucleotide sequence ID" value="NZ_JBHLVZ010000060.1"/>
</dbReference>
<evidence type="ECO:0000256" key="6">
    <source>
        <dbReference type="ARBA" id="ARBA00022989"/>
    </source>
</evidence>
<feature type="domain" description="ABC transmembrane type-1" evidence="9">
    <location>
        <begin position="32"/>
        <end position="210"/>
    </location>
</feature>
<organism evidence="10 11">
    <name type="scientific">Muricoccus vinaceus</name>
    <dbReference type="NCBI Taxonomy" id="424704"/>
    <lineage>
        <taxon>Bacteria</taxon>
        <taxon>Pseudomonadati</taxon>
        <taxon>Pseudomonadota</taxon>
        <taxon>Alphaproteobacteria</taxon>
        <taxon>Acetobacterales</taxon>
        <taxon>Roseomonadaceae</taxon>
        <taxon>Muricoccus</taxon>
    </lineage>
</organism>
<evidence type="ECO:0000256" key="4">
    <source>
        <dbReference type="ARBA" id="ARBA00022519"/>
    </source>
</evidence>
<keyword evidence="4" id="KW-0997">Cell inner membrane</keyword>
<dbReference type="Proteomes" id="UP001589789">
    <property type="component" value="Unassembled WGS sequence"/>
</dbReference>
<dbReference type="InterPro" id="IPR000515">
    <property type="entry name" value="MetI-like"/>
</dbReference>
<dbReference type="EMBL" id="JBHLVZ010000060">
    <property type="protein sequence ID" value="MFC0387388.1"/>
    <property type="molecule type" value="Genomic_DNA"/>
</dbReference>
<keyword evidence="11" id="KW-1185">Reference proteome</keyword>
<keyword evidence="2" id="KW-0813">Transport</keyword>
<feature type="transmembrane region" description="Helical" evidence="8">
    <location>
        <begin position="151"/>
        <end position="176"/>
    </location>
</feature>
<keyword evidence="3" id="KW-1003">Cell membrane</keyword>
<keyword evidence="5 8" id="KW-0812">Transmembrane</keyword>
<evidence type="ECO:0000256" key="8">
    <source>
        <dbReference type="SAM" id="Phobius"/>
    </source>
</evidence>
<proteinExistence type="predicted"/>
<feature type="transmembrane region" description="Helical" evidence="8">
    <location>
        <begin position="102"/>
        <end position="121"/>
    </location>
</feature>
<evidence type="ECO:0000259" key="9">
    <source>
        <dbReference type="PROSITE" id="PS50928"/>
    </source>
</evidence>
<feature type="transmembrane region" description="Helical" evidence="8">
    <location>
        <begin position="182"/>
        <end position="203"/>
    </location>
</feature>
<accession>A0ABV6IXN9</accession>
<dbReference type="PANTHER" id="PTHR43357:SF4">
    <property type="entry name" value="INNER MEMBRANE ABC TRANSPORTER PERMEASE PROTEIN YDCV"/>
    <property type="match status" value="1"/>
</dbReference>
<protein>
    <recommendedName>
        <fullName evidence="9">ABC transmembrane type-1 domain-containing protein</fullName>
    </recommendedName>
</protein>